<keyword evidence="7" id="KW-1015">Disulfide bond</keyword>
<dbReference type="InterPro" id="IPR018114">
    <property type="entry name" value="TRYPSIN_HIS"/>
</dbReference>
<dbReference type="GO" id="GO:0006508">
    <property type="term" value="P:proteolysis"/>
    <property type="evidence" value="ECO:0007669"/>
    <property type="project" value="UniProtKB-KW"/>
</dbReference>
<gene>
    <name evidence="15" type="ORF">KUF71_019669</name>
</gene>
<evidence type="ECO:0000256" key="4">
    <source>
        <dbReference type="ARBA" id="ARBA00022801"/>
    </source>
</evidence>
<dbReference type="PROSITE" id="PS51257">
    <property type="entry name" value="PROKAR_LIPOPROTEIN"/>
    <property type="match status" value="1"/>
</dbReference>
<evidence type="ECO:0000256" key="13">
    <source>
        <dbReference type="SAM" id="SignalP"/>
    </source>
</evidence>
<dbReference type="PROSITE" id="PS00134">
    <property type="entry name" value="TRYPSIN_HIS"/>
    <property type="match status" value="2"/>
</dbReference>
<dbReference type="Gene3D" id="3.30.1640.30">
    <property type="match status" value="1"/>
</dbReference>
<dbReference type="EC" id="3.4.21.84" evidence="11"/>
<evidence type="ECO:0000313" key="15">
    <source>
        <dbReference type="EMBL" id="KAK3909566.1"/>
    </source>
</evidence>
<feature type="signal peptide" evidence="13">
    <location>
        <begin position="1"/>
        <end position="24"/>
    </location>
</feature>
<dbReference type="FunFam" id="2.40.10.10:FF:000028">
    <property type="entry name" value="Serine protease easter"/>
    <property type="match status" value="2"/>
</dbReference>
<feature type="domain" description="Peptidase S1" evidence="14">
    <location>
        <begin position="580"/>
        <end position="842"/>
    </location>
</feature>
<dbReference type="SMART" id="SM00020">
    <property type="entry name" value="Tryp_SPc"/>
    <property type="match status" value="2"/>
</dbReference>
<dbReference type="InterPro" id="IPR043504">
    <property type="entry name" value="Peptidase_S1_PA_chymotrypsin"/>
</dbReference>
<evidence type="ECO:0000259" key="14">
    <source>
        <dbReference type="PROSITE" id="PS50240"/>
    </source>
</evidence>
<keyword evidence="6 12" id="KW-0720">Serine protease</keyword>
<evidence type="ECO:0000256" key="12">
    <source>
        <dbReference type="RuleBase" id="RU363034"/>
    </source>
</evidence>
<keyword evidence="2 12" id="KW-0645">Protease</keyword>
<dbReference type="SUPFAM" id="SSF50494">
    <property type="entry name" value="Trypsin-like serine proteases"/>
    <property type="match status" value="3"/>
</dbReference>
<feature type="chain" id="PRO_5042264645" description="limulus clotting factor C" evidence="13">
    <location>
        <begin position="25"/>
        <end position="843"/>
    </location>
</feature>
<dbReference type="PANTHER" id="PTHR24256">
    <property type="entry name" value="TRYPTASE-RELATED"/>
    <property type="match status" value="1"/>
</dbReference>
<keyword evidence="1" id="KW-0768">Sushi</keyword>
<dbReference type="InterPro" id="IPR022700">
    <property type="entry name" value="CLIP"/>
</dbReference>
<dbReference type="GO" id="GO:0004252">
    <property type="term" value="F:serine-type endopeptidase activity"/>
    <property type="evidence" value="ECO:0007669"/>
    <property type="project" value="InterPro"/>
</dbReference>
<evidence type="ECO:0000256" key="2">
    <source>
        <dbReference type="ARBA" id="ARBA00022670"/>
    </source>
</evidence>
<evidence type="ECO:0000313" key="16">
    <source>
        <dbReference type="Proteomes" id="UP001219518"/>
    </source>
</evidence>
<dbReference type="Pfam" id="PF12032">
    <property type="entry name" value="CLIP"/>
    <property type="match status" value="2"/>
</dbReference>
<dbReference type="InterPro" id="IPR033116">
    <property type="entry name" value="TRYPSIN_SER"/>
</dbReference>
<dbReference type="SMART" id="SM00680">
    <property type="entry name" value="CLIP"/>
    <property type="match status" value="1"/>
</dbReference>
<keyword evidence="8" id="KW-0325">Glycoprotein</keyword>
<evidence type="ECO:0000256" key="9">
    <source>
        <dbReference type="ARBA" id="ARBA00024195"/>
    </source>
</evidence>
<sequence>MPAMRNPLCAALLLATACASLTLGERACLQHEACVVLSQCPELQRLVSNRRPSSTEQERLRAAHCGFQGNKAKIINGDETVVMEFPWAVRLGYRFGRGVSYQCGGALISSRYVLTAAHCTDPKKPPVTVRLGEHDTRTDEDCSMLNGVKVCAPPVQDVRVEEVLPHPEFVRQTNKRDGLWNDIALLRLARPVTFSNAIQPVCLPNNLPPNDSQRQKTEMVQYVFTVVGWGRIGKEDDADTSDVLLKLILRTMKHSECAEKYKAYQNKLNEERQMCGIAKQGKDVCKGDSGGPLSSFMTLANGKDKGPIRGNGTYVMEIPWIARLGYTGRSGIEYQCSGTLISSRYVLTAASCTSRPPVTVRLGERDLNSDPDCQLLSPDDLLCAPPVVDVAVEEVAVHPGAPLDDVALLRLVRRVAVSAGVRPICLPVHVHQEAGQQGQHQDQQDTRLLWAEMVGWGSIGDETVALAQWPRPTSSSQYAQGDRPCDAGAVCKPLKDCPALSGLAQRGKRPSKEEVQTLQSAHCGFMSIHPKVCCPTSPGPRPRPGPGGAGAAGPGMTSAALSNLQLLPLSQCGPVLADRIIGGREAQVNELPWMARLGYRRDEYSTRLDYSCGGSLISNRYVLTAAHCINEQTGLVPVSVRLGEKDARTPIDCEKHSGEEVCALPPVDVDVERVIKHKDYGQNRFQNDIALLRLAETVSFTDSVKPVCLPVEGDERRRDLTGKKVQVAGWGRVANRNGATTSETLMKVAVPVTPAEDCIVAYQPLQLVISPDRQMCAGDKGKDSCNGDSGGPLTSAGYIGGTPRVIQHGVVSFGPSHCATEGTPGVYTRLTHYVPWIVSNLEP</sequence>
<dbReference type="GO" id="GO:0042381">
    <property type="term" value="P:hemolymph coagulation"/>
    <property type="evidence" value="ECO:0007669"/>
    <property type="project" value="UniProtKB-KW"/>
</dbReference>
<evidence type="ECO:0000256" key="5">
    <source>
        <dbReference type="ARBA" id="ARBA00022820"/>
    </source>
</evidence>
<evidence type="ECO:0000256" key="3">
    <source>
        <dbReference type="ARBA" id="ARBA00022729"/>
    </source>
</evidence>
<comment type="caution">
    <text evidence="15">The sequence shown here is derived from an EMBL/GenBank/DDBJ whole genome shotgun (WGS) entry which is preliminary data.</text>
</comment>
<feature type="domain" description="Peptidase S1" evidence="14">
    <location>
        <begin position="74"/>
        <end position="327"/>
    </location>
</feature>
<evidence type="ECO:0000256" key="6">
    <source>
        <dbReference type="ARBA" id="ARBA00022825"/>
    </source>
</evidence>
<dbReference type="CDD" id="cd00190">
    <property type="entry name" value="Tryp_SPc"/>
    <property type="match status" value="2"/>
</dbReference>
<dbReference type="Proteomes" id="UP001219518">
    <property type="component" value="Unassembled WGS sequence"/>
</dbReference>
<dbReference type="PRINTS" id="PR00722">
    <property type="entry name" value="CHYMOTRYPSIN"/>
</dbReference>
<keyword evidence="5" id="KW-0353">Hemolymph clotting</keyword>
<dbReference type="EMBL" id="JAHWGI010000106">
    <property type="protein sequence ID" value="KAK3909566.1"/>
    <property type="molecule type" value="Genomic_DNA"/>
</dbReference>
<evidence type="ECO:0000256" key="8">
    <source>
        <dbReference type="ARBA" id="ARBA00023180"/>
    </source>
</evidence>
<keyword evidence="16" id="KW-1185">Reference proteome</keyword>
<dbReference type="Gene3D" id="2.40.10.10">
    <property type="entry name" value="Trypsin-like serine proteases"/>
    <property type="match status" value="5"/>
</dbReference>
<accession>A0AAE1GUF5</accession>
<name>A0AAE1GUF5_9NEOP</name>
<keyword evidence="3 13" id="KW-0732">Signal</keyword>
<reference evidence="15" key="1">
    <citation type="submission" date="2021-07" db="EMBL/GenBank/DDBJ databases">
        <authorList>
            <person name="Catto M.A."/>
            <person name="Jacobson A."/>
            <person name="Kennedy G."/>
            <person name="Labadie P."/>
            <person name="Hunt B.G."/>
            <person name="Srinivasan R."/>
        </authorList>
    </citation>
    <scope>NUCLEOTIDE SEQUENCE</scope>
    <source>
        <strain evidence="15">PL_HMW_Pooled</strain>
        <tissue evidence="15">Head</tissue>
    </source>
</reference>
<comment type="similarity">
    <text evidence="9">Belongs to the peptidase S1 family. CLIP subfamily.</text>
</comment>
<dbReference type="FunFam" id="2.40.10.10:FF:000120">
    <property type="entry name" value="Putative serine protease"/>
    <property type="match status" value="1"/>
</dbReference>
<dbReference type="InterPro" id="IPR009003">
    <property type="entry name" value="Peptidase_S1_PA"/>
</dbReference>
<dbReference type="Pfam" id="PF00089">
    <property type="entry name" value="Trypsin"/>
    <property type="match status" value="3"/>
</dbReference>
<comment type="catalytic activity">
    <reaction evidence="10">
        <text>Selective cleavage of 103-Arg-|-Ser-104 and 124-Ile-|-Ile-125 bonds in Limulus clotting factor B to form activated factor B. Cleavage of -Pro-Arg-|-Xaa- bonds in synthetic substrates.</text>
        <dbReference type="EC" id="3.4.21.84"/>
    </reaction>
</comment>
<dbReference type="InterPro" id="IPR001254">
    <property type="entry name" value="Trypsin_dom"/>
</dbReference>
<feature type="domain" description="Peptidase S1" evidence="14">
    <location>
        <begin position="336"/>
        <end position="573"/>
    </location>
</feature>
<dbReference type="InterPro" id="IPR051487">
    <property type="entry name" value="Ser/Thr_Proteases_Immune/Dev"/>
</dbReference>
<reference evidence="15" key="2">
    <citation type="journal article" date="2023" name="BMC Genomics">
        <title>Pest status, molecular evolution, and epigenetic factors derived from the genome assembly of Frankliniella fusca, a thysanopteran phytovirus vector.</title>
        <authorList>
            <person name="Catto M.A."/>
            <person name="Labadie P.E."/>
            <person name="Jacobson A.L."/>
            <person name="Kennedy G.G."/>
            <person name="Srinivasan R."/>
            <person name="Hunt B.G."/>
        </authorList>
    </citation>
    <scope>NUCLEOTIDE SEQUENCE</scope>
    <source>
        <strain evidence="15">PL_HMW_Pooled</strain>
    </source>
</reference>
<organism evidence="15 16">
    <name type="scientific">Frankliniella fusca</name>
    <dbReference type="NCBI Taxonomy" id="407009"/>
    <lineage>
        <taxon>Eukaryota</taxon>
        <taxon>Metazoa</taxon>
        <taxon>Ecdysozoa</taxon>
        <taxon>Arthropoda</taxon>
        <taxon>Hexapoda</taxon>
        <taxon>Insecta</taxon>
        <taxon>Pterygota</taxon>
        <taxon>Neoptera</taxon>
        <taxon>Paraneoptera</taxon>
        <taxon>Thysanoptera</taxon>
        <taxon>Terebrantia</taxon>
        <taxon>Thripoidea</taxon>
        <taxon>Thripidae</taxon>
        <taxon>Frankliniella</taxon>
    </lineage>
</organism>
<evidence type="ECO:0000256" key="11">
    <source>
        <dbReference type="ARBA" id="ARBA00066707"/>
    </source>
</evidence>
<dbReference type="AlphaFoldDB" id="A0AAE1GUF5"/>
<dbReference type="InterPro" id="IPR001314">
    <property type="entry name" value="Peptidase_S1A"/>
</dbReference>
<evidence type="ECO:0000256" key="10">
    <source>
        <dbReference type="ARBA" id="ARBA00052079"/>
    </source>
</evidence>
<proteinExistence type="inferred from homology"/>
<dbReference type="PROSITE" id="PS50240">
    <property type="entry name" value="TRYPSIN_DOM"/>
    <property type="match status" value="3"/>
</dbReference>
<protein>
    <recommendedName>
        <fullName evidence="11">limulus clotting factor C</fullName>
        <ecNumber evidence="11">3.4.21.84</ecNumber>
    </recommendedName>
</protein>
<dbReference type="PROSITE" id="PS00135">
    <property type="entry name" value="TRYPSIN_SER"/>
    <property type="match status" value="2"/>
</dbReference>
<evidence type="ECO:0000256" key="7">
    <source>
        <dbReference type="ARBA" id="ARBA00023157"/>
    </source>
</evidence>
<evidence type="ECO:0000256" key="1">
    <source>
        <dbReference type="ARBA" id="ARBA00022659"/>
    </source>
</evidence>
<keyword evidence="4 12" id="KW-0378">Hydrolase</keyword>
<dbReference type="InterPro" id="IPR038565">
    <property type="entry name" value="CLIP_sf"/>
</dbReference>